<evidence type="ECO:0000256" key="2">
    <source>
        <dbReference type="ARBA" id="ARBA00022723"/>
    </source>
</evidence>
<dbReference type="InterPro" id="IPR032466">
    <property type="entry name" value="Metal_Hydrolase"/>
</dbReference>
<dbReference type="NCBIfam" id="TIGR00221">
    <property type="entry name" value="nagA"/>
    <property type="match status" value="1"/>
</dbReference>
<comment type="caution">
    <text evidence="9">The sequence shown here is derived from an EMBL/GenBank/DDBJ whole genome shotgun (WGS) entry which is preliminary data.</text>
</comment>
<evidence type="ECO:0000256" key="7">
    <source>
        <dbReference type="PIRSR" id="PIRSR038994-3"/>
    </source>
</evidence>
<dbReference type="InterPro" id="IPR011059">
    <property type="entry name" value="Metal-dep_hydrolase_composite"/>
</dbReference>
<dbReference type="EC" id="3.5.1.25" evidence="9"/>
<dbReference type="Proteomes" id="UP000285864">
    <property type="component" value="Unassembled WGS sequence"/>
</dbReference>
<protein>
    <submittedName>
        <fullName evidence="9">N-acetylglucosamine-6-phosphate deacetylase</fullName>
        <ecNumber evidence="9">3.5.1.25</ecNumber>
    </submittedName>
</protein>
<dbReference type="Gene3D" id="3.20.20.140">
    <property type="entry name" value="Metal-dependent hydrolases"/>
    <property type="match status" value="1"/>
</dbReference>
<feature type="binding site" evidence="7">
    <location>
        <position position="214"/>
    </location>
    <ligand>
        <name>Zn(2+)</name>
        <dbReference type="ChEBI" id="CHEBI:29105"/>
    </ligand>
</feature>
<keyword evidence="10" id="KW-1185">Reference proteome</keyword>
<dbReference type="PIRSF" id="PIRSF038994">
    <property type="entry name" value="NagA"/>
    <property type="match status" value="1"/>
</dbReference>
<dbReference type="Pfam" id="PF01979">
    <property type="entry name" value="Amidohydro_1"/>
    <property type="match status" value="1"/>
</dbReference>
<keyword evidence="3 5" id="KW-0378">Hydrolase</keyword>
<dbReference type="InterPro" id="IPR006680">
    <property type="entry name" value="Amidohydro-rel"/>
</dbReference>
<name>A0A412GM09_9BACT</name>
<sequence length="389" mass="42499">MLTQIINGHILTPQGWLKDGSVLISDGKILEVTNSDLAVIGATVIDAKGMYIVPGFISMHAHGGAGYDFTEGSTEAFQKASLAHLKHGATSIFPTLSSTSFENIKQAVKTCEALMKEPRSTIQGLHIEGPYLNKKMAGSQWEEFLKDPDPNEYIPLIESTQCIKRWDISPELPGGHEFGQYMRSKGIMAAITHTEAEYPEIKAAFESGFTHAAHFYNAMPGFHKRREYKYEGTVESVYLTDGMSVEVIADGIHLPATILKLVYKLKGVEQTCLVTDALKYAAYDGEPIDDPRYIIENGVCKLADHSSLVGSLATMDTLVRTMVKKAAIPLADAVRMASETPAKLIGIDSSKGTLQKGKDADILIIDKDISIRCVFSCGRIVEGMNTLVH</sequence>
<dbReference type="SUPFAM" id="SSF51556">
    <property type="entry name" value="Metallo-dependent hydrolases"/>
    <property type="match status" value="1"/>
</dbReference>
<organism evidence="9 10">
    <name type="scientific">Phocaeicola coprocola</name>
    <dbReference type="NCBI Taxonomy" id="310298"/>
    <lineage>
        <taxon>Bacteria</taxon>
        <taxon>Pseudomonadati</taxon>
        <taxon>Bacteroidota</taxon>
        <taxon>Bacteroidia</taxon>
        <taxon>Bacteroidales</taxon>
        <taxon>Bacteroidaceae</taxon>
        <taxon>Phocaeicola</taxon>
    </lineage>
</organism>
<dbReference type="Gene3D" id="2.30.40.10">
    <property type="entry name" value="Urease, subunit C, domain 1"/>
    <property type="match status" value="1"/>
</dbReference>
<keyword evidence="4 5" id="KW-0119">Carbohydrate metabolism</keyword>
<dbReference type="InterPro" id="IPR003764">
    <property type="entry name" value="GlcNAc_6-P_deAcase"/>
</dbReference>
<dbReference type="SUPFAM" id="SSF51338">
    <property type="entry name" value="Composite domain of metallo-dependent hydrolases"/>
    <property type="match status" value="1"/>
</dbReference>
<evidence type="ECO:0000313" key="10">
    <source>
        <dbReference type="Proteomes" id="UP000285864"/>
    </source>
</evidence>
<dbReference type="AlphaFoldDB" id="A0A412GM09"/>
<feature type="active site" description="Proton donor/acceptor" evidence="6">
    <location>
        <position position="276"/>
    </location>
</feature>
<dbReference type="RefSeq" id="WP_118484397.1">
    <property type="nucleotide sequence ID" value="NZ_QRUU01000031.1"/>
</dbReference>
<accession>A0A412GM09</accession>
<dbReference type="FunFam" id="3.20.20.140:FF:000004">
    <property type="entry name" value="N-acetylglucosamine-6-phosphate deacetylase"/>
    <property type="match status" value="1"/>
</dbReference>
<dbReference type="CDD" id="cd00854">
    <property type="entry name" value="NagA"/>
    <property type="match status" value="1"/>
</dbReference>
<comment type="cofactor">
    <cofactor evidence="7">
        <name>a divalent metal cation</name>
        <dbReference type="ChEBI" id="CHEBI:60240"/>
    </cofactor>
    <text evidence="7">Binds 1 divalent metal cation per subunit.</text>
</comment>
<gene>
    <name evidence="9" type="primary">nagA</name>
    <name evidence="9" type="ORF">DWY20_08395</name>
</gene>
<reference evidence="9 10" key="1">
    <citation type="submission" date="2018-08" db="EMBL/GenBank/DDBJ databases">
        <title>A genome reference for cultivated species of the human gut microbiota.</title>
        <authorList>
            <person name="Zou Y."/>
            <person name="Xue W."/>
            <person name="Luo G."/>
        </authorList>
    </citation>
    <scope>NUCLEOTIDE SEQUENCE [LARGE SCALE GENOMIC DNA]</scope>
    <source>
        <strain evidence="9 10">AF24-2</strain>
    </source>
</reference>
<dbReference type="GO" id="GO:0008448">
    <property type="term" value="F:N-acetylglucosamine-6-phosphate deacetylase activity"/>
    <property type="evidence" value="ECO:0007669"/>
    <property type="project" value="UniProtKB-EC"/>
</dbReference>
<evidence type="ECO:0000256" key="3">
    <source>
        <dbReference type="ARBA" id="ARBA00022801"/>
    </source>
</evidence>
<feature type="domain" description="Amidohydrolase-related" evidence="8">
    <location>
        <begin position="51"/>
        <end position="380"/>
    </location>
</feature>
<evidence type="ECO:0000256" key="6">
    <source>
        <dbReference type="PIRSR" id="PIRSR038994-1"/>
    </source>
</evidence>
<dbReference type="PANTHER" id="PTHR11113:SF14">
    <property type="entry name" value="N-ACETYLGLUCOSAMINE-6-PHOSPHATE DEACETYLASE"/>
    <property type="match status" value="1"/>
</dbReference>
<evidence type="ECO:0000256" key="4">
    <source>
        <dbReference type="ARBA" id="ARBA00023277"/>
    </source>
</evidence>
<dbReference type="EMBL" id="QRUU01000031">
    <property type="protein sequence ID" value="RGR95871.1"/>
    <property type="molecule type" value="Genomic_DNA"/>
</dbReference>
<dbReference type="GO" id="GO:0046872">
    <property type="term" value="F:metal ion binding"/>
    <property type="evidence" value="ECO:0007669"/>
    <property type="project" value="UniProtKB-KW"/>
</dbReference>
<dbReference type="PANTHER" id="PTHR11113">
    <property type="entry name" value="N-ACETYLGLUCOSAMINE-6-PHOSPHATE DEACETYLASE"/>
    <property type="match status" value="1"/>
</dbReference>
<keyword evidence="2 7" id="KW-0479">Metal-binding</keyword>
<evidence type="ECO:0000259" key="8">
    <source>
        <dbReference type="Pfam" id="PF01979"/>
    </source>
</evidence>
<proteinExistence type="inferred from homology"/>
<dbReference type="GO" id="GO:0006046">
    <property type="term" value="P:N-acetylglucosamine catabolic process"/>
    <property type="evidence" value="ECO:0007669"/>
    <property type="project" value="TreeGrafter"/>
</dbReference>
<feature type="binding site" evidence="7">
    <location>
        <position position="193"/>
    </location>
    <ligand>
        <name>Zn(2+)</name>
        <dbReference type="ChEBI" id="CHEBI:29105"/>
    </ligand>
</feature>
<evidence type="ECO:0000256" key="1">
    <source>
        <dbReference type="ARBA" id="ARBA00010716"/>
    </source>
</evidence>
<evidence type="ECO:0000313" key="9">
    <source>
        <dbReference type="EMBL" id="RGR95871.1"/>
    </source>
</evidence>
<evidence type="ECO:0000256" key="5">
    <source>
        <dbReference type="PIRNR" id="PIRNR038994"/>
    </source>
</evidence>
<comment type="similarity">
    <text evidence="1 5">Belongs to the metallo-dependent hydrolases superfamily. NagA family.</text>
</comment>
<feature type="binding site" evidence="7">
    <location>
        <position position="128"/>
    </location>
    <ligand>
        <name>Zn(2+)</name>
        <dbReference type="ChEBI" id="CHEBI:29105"/>
    </ligand>
</feature>